<feature type="non-terminal residue" evidence="1">
    <location>
        <position position="1"/>
    </location>
</feature>
<comment type="caution">
    <text evidence="1">The sequence shown here is derived from an EMBL/GenBank/DDBJ whole genome shotgun (WGS) entry which is preliminary data.</text>
</comment>
<dbReference type="InterPro" id="IPR013783">
    <property type="entry name" value="Ig-like_fold"/>
</dbReference>
<proteinExistence type="predicted"/>
<reference evidence="1" key="1">
    <citation type="journal article" date="2014" name="Front. Microbiol.">
        <title>High frequency of phylogenetically diverse reductive dehalogenase-homologous genes in deep subseafloor sedimentary metagenomes.</title>
        <authorList>
            <person name="Kawai M."/>
            <person name="Futagami T."/>
            <person name="Toyoda A."/>
            <person name="Takaki Y."/>
            <person name="Nishi S."/>
            <person name="Hori S."/>
            <person name="Arai W."/>
            <person name="Tsubouchi T."/>
            <person name="Morono Y."/>
            <person name="Uchiyama I."/>
            <person name="Ito T."/>
            <person name="Fujiyama A."/>
            <person name="Inagaki F."/>
            <person name="Takami H."/>
        </authorList>
    </citation>
    <scope>NUCLEOTIDE SEQUENCE</scope>
    <source>
        <strain evidence="1">Expedition CK06-06</strain>
    </source>
</reference>
<dbReference type="AlphaFoldDB" id="X0VT78"/>
<accession>X0VT78</accession>
<sequence>AIETYYRITGSEDAGDWLIALGQGFARVIYQRHGNFAHYREALLVDFPVKGVAKDRISWTTPESNKWGEGVQMSGYAAAWWPDAPARAYALTGEALLKQRAYDYWFAGSHRGYRASKMHNLAGVGQWINVTGVHSENVRYTGRTFYVHAYPRTDAAPPEAIGDLRVSVTGDKATVTFTAPAERGGGNVARYQVKCSDKPIVDYEGFLAAWAANTDAKVTNWWLATNLNGEPAPAAPGTRQRFDVTGLPAGAKYFAARSF</sequence>
<feature type="non-terminal residue" evidence="1">
    <location>
        <position position="259"/>
    </location>
</feature>
<protein>
    <submittedName>
        <fullName evidence="1">Uncharacterized protein</fullName>
    </submittedName>
</protein>
<dbReference type="EMBL" id="BARS01033834">
    <property type="protein sequence ID" value="GAG15658.1"/>
    <property type="molecule type" value="Genomic_DNA"/>
</dbReference>
<dbReference type="InterPro" id="IPR036116">
    <property type="entry name" value="FN3_sf"/>
</dbReference>
<evidence type="ECO:0000313" key="1">
    <source>
        <dbReference type="EMBL" id="GAG15658.1"/>
    </source>
</evidence>
<name>X0VT78_9ZZZZ</name>
<dbReference type="SUPFAM" id="SSF49265">
    <property type="entry name" value="Fibronectin type III"/>
    <property type="match status" value="1"/>
</dbReference>
<organism evidence="1">
    <name type="scientific">marine sediment metagenome</name>
    <dbReference type="NCBI Taxonomy" id="412755"/>
    <lineage>
        <taxon>unclassified sequences</taxon>
        <taxon>metagenomes</taxon>
        <taxon>ecological metagenomes</taxon>
    </lineage>
</organism>
<dbReference type="Gene3D" id="2.60.40.10">
    <property type="entry name" value="Immunoglobulins"/>
    <property type="match status" value="1"/>
</dbReference>
<gene>
    <name evidence="1" type="ORF">S01H1_52351</name>
</gene>